<protein>
    <recommendedName>
        <fullName evidence="6">Pentatricopeptide repeat-containing protein</fullName>
    </recommendedName>
</protein>
<reference evidence="4 5" key="1">
    <citation type="submission" date="2021-09" db="EMBL/GenBank/DDBJ databases">
        <title>Genomic insights and catalytic innovation underlie evolution of tropane alkaloids biosynthesis.</title>
        <authorList>
            <person name="Wang Y.-J."/>
            <person name="Tian T."/>
            <person name="Huang J.-P."/>
            <person name="Huang S.-X."/>
        </authorList>
    </citation>
    <scope>NUCLEOTIDE SEQUENCE [LARGE SCALE GENOMIC DNA]</scope>
    <source>
        <strain evidence="4">KIB-2018</strain>
        <tissue evidence="4">Leaf</tissue>
    </source>
</reference>
<dbReference type="Proteomes" id="UP001159364">
    <property type="component" value="Linkage Group LG07"/>
</dbReference>
<feature type="repeat" description="PPR" evidence="3">
    <location>
        <begin position="479"/>
        <end position="513"/>
    </location>
</feature>
<gene>
    <name evidence="4" type="ORF">K2173_000295</name>
</gene>
<feature type="repeat" description="PPR" evidence="3">
    <location>
        <begin position="374"/>
        <end position="408"/>
    </location>
</feature>
<evidence type="ECO:0000313" key="5">
    <source>
        <dbReference type="Proteomes" id="UP001159364"/>
    </source>
</evidence>
<evidence type="ECO:0008006" key="6">
    <source>
        <dbReference type="Google" id="ProtNLM"/>
    </source>
</evidence>
<feature type="repeat" description="PPR" evidence="3">
    <location>
        <begin position="304"/>
        <end position="338"/>
    </location>
</feature>
<dbReference type="PANTHER" id="PTHR47936">
    <property type="entry name" value="PPR_LONG DOMAIN-CONTAINING PROTEIN"/>
    <property type="match status" value="1"/>
</dbReference>
<keyword evidence="5" id="KW-1185">Reference proteome</keyword>
<sequence length="533" mass="60542">MALARKSILNLLSIRVKNFDHSLSWGPPLAAVTGFFHTGNQTTGEAIVDAICDSFHGGVSWDVLNRKFSSVEFSDLLVEKVLLKFKEPFNAKRALGFFHSSAQSKNSAHGIRSYCLMVHILVHARLIMDAQALLESMLKRSSQDSSKFSIVDSLLNSYNDVLSSPFVFDLLAQTYAKLRMFEVGFDVCCYLGEHGYSLSVISFNALIHVVQKSHKTALVWKIYEHMIQRRVSPNQITIRSMTNALCKEGKLQNFVDMIDRIHGKRCSPLVIVNTGLVFQILEEGRLEDAMALLKRMLQKNMIIDVIGFSLFVYAEVKLGDLNLALEMYEEMLKRGFNANSFICTSFIGTYSTRGRITEANQLLQEMEKIGLKPYDETFSFLIEGCAKAGRGQESLGYCEKMMERGLIPRLSAFNEMVGNLKEIEDVKQANEILTRLLDKGFLPSEVTYSYLMAGYERHGQLQEVLKLYYEMEYRSLAPGLLAYTSLIRSLYSCGKIDEAEKYIRIMKDRSLNPNEDIYETFSILKRAIEQKAK</sequence>
<accession>A0AAV8SX20</accession>
<evidence type="ECO:0000256" key="1">
    <source>
        <dbReference type="ARBA" id="ARBA00007626"/>
    </source>
</evidence>
<dbReference type="PANTHER" id="PTHR47936:SF1">
    <property type="entry name" value="PENTATRICOPEPTIDE REPEAT-CONTAINING PROTEIN GUN1, CHLOROPLASTIC"/>
    <property type="match status" value="1"/>
</dbReference>
<dbReference type="PROSITE" id="PS51375">
    <property type="entry name" value="PPR"/>
    <property type="match status" value="6"/>
</dbReference>
<dbReference type="InterPro" id="IPR011990">
    <property type="entry name" value="TPR-like_helical_dom_sf"/>
</dbReference>
<feature type="repeat" description="PPR" evidence="3">
    <location>
        <begin position="199"/>
        <end position="233"/>
    </location>
</feature>
<name>A0AAV8SX20_9ROSI</name>
<comment type="similarity">
    <text evidence="1">Belongs to the PPR family. P subfamily.</text>
</comment>
<comment type="caution">
    <text evidence="4">The sequence shown here is derived from an EMBL/GenBank/DDBJ whole genome shotgun (WGS) entry which is preliminary data.</text>
</comment>
<dbReference type="InterPro" id="IPR002885">
    <property type="entry name" value="PPR_rpt"/>
</dbReference>
<dbReference type="NCBIfam" id="TIGR00756">
    <property type="entry name" value="PPR"/>
    <property type="match status" value="3"/>
</dbReference>
<proteinExistence type="inferred from homology"/>
<evidence type="ECO:0000256" key="2">
    <source>
        <dbReference type="ARBA" id="ARBA00022737"/>
    </source>
</evidence>
<evidence type="ECO:0000313" key="4">
    <source>
        <dbReference type="EMBL" id="KAJ8758574.1"/>
    </source>
</evidence>
<organism evidence="4 5">
    <name type="scientific">Erythroxylum novogranatense</name>
    <dbReference type="NCBI Taxonomy" id="1862640"/>
    <lineage>
        <taxon>Eukaryota</taxon>
        <taxon>Viridiplantae</taxon>
        <taxon>Streptophyta</taxon>
        <taxon>Embryophyta</taxon>
        <taxon>Tracheophyta</taxon>
        <taxon>Spermatophyta</taxon>
        <taxon>Magnoliopsida</taxon>
        <taxon>eudicotyledons</taxon>
        <taxon>Gunneridae</taxon>
        <taxon>Pentapetalae</taxon>
        <taxon>rosids</taxon>
        <taxon>fabids</taxon>
        <taxon>Malpighiales</taxon>
        <taxon>Erythroxylaceae</taxon>
        <taxon>Erythroxylum</taxon>
    </lineage>
</organism>
<evidence type="ECO:0000256" key="3">
    <source>
        <dbReference type="PROSITE-ProRule" id="PRU00708"/>
    </source>
</evidence>
<dbReference type="EMBL" id="JAIWQS010000007">
    <property type="protein sequence ID" value="KAJ8758574.1"/>
    <property type="molecule type" value="Genomic_DNA"/>
</dbReference>
<dbReference type="Gene3D" id="1.25.40.10">
    <property type="entry name" value="Tetratricopeptide repeat domain"/>
    <property type="match status" value="3"/>
</dbReference>
<feature type="repeat" description="PPR" evidence="3">
    <location>
        <begin position="444"/>
        <end position="478"/>
    </location>
</feature>
<keyword evidence="2" id="KW-0677">Repeat</keyword>
<dbReference type="Pfam" id="PF13041">
    <property type="entry name" value="PPR_2"/>
    <property type="match status" value="3"/>
</dbReference>
<feature type="repeat" description="PPR" evidence="3">
    <location>
        <begin position="339"/>
        <end position="373"/>
    </location>
</feature>
<dbReference type="Pfam" id="PF01535">
    <property type="entry name" value="PPR"/>
    <property type="match status" value="1"/>
</dbReference>
<dbReference type="AlphaFoldDB" id="A0AAV8SX20"/>